<gene>
    <name evidence="1" type="ORF">BDN72DRAFT_255728</name>
</gene>
<evidence type="ECO:0000313" key="2">
    <source>
        <dbReference type="Proteomes" id="UP000308600"/>
    </source>
</evidence>
<organism evidence="1 2">
    <name type="scientific">Pluteus cervinus</name>
    <dbReference type="NCBI Taxonomy" id="181527"/>
    <lineage>
        <taxon>Eukaryota</taxon>
        <taxon>Fungi</taxon>
        <taxon>Dikarya</taxon>
        <taxon>Basidiomycota</taxon>
        <taxon>Agaricomycotina</taxon>
        <taxon>Agaricomycetes</taxon>
        <taxon>Agaricomycetidae</taxon>
        <taxon>Agaricales</taxon>
        <taxon>Pluteineae</taxon>
        <taxon>Pluteaceae</taxon>
        <taxon>Pluteus</taxon>
    </lineage>
</organism>
<protein>
    <submittedName>
        <fullName evidence="1">Uncharacterized protein</fullName>
    </submittedName>
</protein>
<sequence length="330" mass="36150">MCTHRQFIPPHFPPPLSSSAAPPVAPKSVHTRVNGPRFRDYLLRISLSLHTSPRNLIPLLSYLTLSPSAMDKRDKEPKQSELPSTLIPHLYSRPQTPADDAPGPALPAPIPATSSRSDNDNPNRPERPYRRARSPSLTLPPVMPPLATAAPLLEGHRRSRSFFEYDGPSSEPEDTQGRVPGASSIFASSSRLYHHPVVPSSFFQSTGQRFPASIVSDLNYNPPQLPLPSSSDAPTYILPPLTPREATPMRSSWGEGEAGPSSLVLPAQRASRPRRGSSQPARGPLSRQDRFDIDQEGSSAGESAMDREQSRVYWYPPGQSVHGASMCYLM</sequence>
<name>A0ACD3AGS8_9AGAR</name>
<accession>A0ACD3AGS8</accession>
<evidence type="ECO:0000313" key="1">
    <source>
        <dbReference type="EMBL" id="TFK64640.1"/>
    </source>
</evidence>
<dbReference type="Proteomes" id="UP000308600">
    <property type="component" value="Unassembled WGS sequence"/>
</dbReference>
<reference evidence="1 2" key="1">
    <citation type="journal article" date="2019" name="Nat. Ecol. Evol.">
        <title>Megaphylogeny resolves global patterns of mushroom evolution.</title>
        <authorList>
            <person name="Varga T."/>
            <person name="Krizsan K."/>
            <person name="Foldi C."/>
            <person name="Dima B."/>
            <person name="Sanchez-Garcia M."/>
            <person name="Sanchez-Ramirez S."/>
            <person name="Szollosi G.J."/>
            <person name="Szarkandi J.G."/>
            <person name="Papp V."/>
            <person name="Albert L."/>
            <person name="Andreopoulos W."/>
            <person name="Angelini C."/>
            <person name="Antonin V."/>
            <person name="Barry K.W."/>
            <person name="Bougher N.L."/>
            <person name="Buchanan P."/>
            <person name="Buyck B."/>
            <person name="Bense V."/>
            <person name="Catcheside P."/>
            <person name="Chovatia M."/>
            <person name="Cooper J."/>
            <person name="Damon W."/>
            <person name="Desjardin D."/>
            <person name="Finy P."/>
            <person name="Geml J."/>
            <person name="Haridas S."/>
            <person name="Hughes K."/>
            <person name="Justo A."/>
            <person name="Karasinski D."/>
            <person name="Kautmanova I."/>
            <person name="Kiss B."/>
            <person name="Kocsube S."/>
            <person name="Kotiranta H."/>
            <person name="LaButti K.M."/>
            <person name="Lechner B.E."/>
            <person name="Liimatainen K."/>
            <person name="Lipzen A."/>
            <person name="Lukacs Z."/>
            <person name="Mihaltcheva S."/>
            <person name="Morgado L.N."/>
            <person name="Niskanen T."/>
            <person name="Noordeloos M.E."/>
            <person name="Ohm R.A."/>
            <person name="Ortiz-Santana B."/>
            <person name="Ovrebo C."/>
            <person name="Racz N."/>
            <person name="Riley R."/>
            <person name="Savchenko A."/>
            <person name="Shiryaev A."/>
            <person name="Soop K."/>
            <person name="Spirin V."/>
            <person name="Szebenyi C."/>
            <person name="Tomsovsky M."/>
            <person name="Tulloss R.E."/>
            <person name="Uehling J."/>
            <person name="Grigoriev I.V."/>
            <person name="Vagvolgyi C."/>
            <person name="Papp T."/>
            <person name="Martin F.M."/>
            <person name="Miettinen O."/>
            <person name="Hibbett D.S."/>
            <person name="Nagy L.G."/>
        </authorList>
    </citation>
    <scope>NUCLEOTIDE SEQUENCE [LARGE SCALE GENOMIC DNA]</scope>
    <source>
        <strain evidence="1 2">NL-1719</strain>
    </source>
</reference>
<keyword evidence="2" id="KW-1185">Reference proteome</keyword>
<dbReference type="EMBL" id="ML208467">
    <property type="protein sequence ID" value="TFK64640.1"/>
    <property type="molecule type" value="Genomic_DNA"/>
</dbReference>
<proteinExistence type="predicted"/>